<keyword evidence="2" id="KW-0805">Transcription regulation</keyword>
<evidence type="ECO:0000256" key="3">
    <source>
        <dbReference type="ARBA" id="ARBA00023125"/>
    </source>
</evidence>
<keyword evidence="4" id="KW-0804">Transcription</keyword>
<feature type="DNA-binding region" description="H-T-H motif" evidence="5">
    <location>
        <begin position="22"/>
        <end position="41"/>
    </location>
</feature>
<evidence type="ECO:0000313" key="7">
    <source>
        <dbReference type="EMBL" id="QMU29313.1"/>
    </source>
</evidence>
<reference evidence="7 8" key="1">
    <citation type="submission" date="2020-08" db="EMBL/GenBank/DDBJ databases">
        <title>Adhaeribacter dokdonensis sp. nov., isolated from the rhizosphere of Elymus tsukushiensis, a plant native to the Dokdo Islands, Republic of Korea.</title>
        <authorList>
            <person name="Ghim S.Y."/>
        </authorList>
    </citation>
    <scope>NUCLEOTIDE SEQUENCE [LARGE SCALE GENOMIC DNA]</scope>
    <source>
        <strain evidence="7 8">KUDC8001</strain>
    </source>
</reference>
<evidence type="ECO:0000256" key="4">
    <source>
        <dbReference type="ARBA" id="ARBA00023163"/>
    </source>
</evidence>
<dbReference type="EMBL" id="CP055153">
    <property type="protein sequence ID" value="QMU29313.1"/>
    <property type="molecule type" value="Genomic_DNA"/>
</dbReference>
<name>A0A7L7L989_9BACT</name>
<dbReference type="SUPFAM" id="SSF46689">
    <property type="entry name" value="Homeodomain-like"/>
    <property type="match status" value="1"/>
</dbReference>
<dbReference type="InterPro" id="IPR009057">
    <property type="entry name" value="Homeodomain-like_sf"/>
</dbReference>
<dbReference type="GO" id="GO:0000976">
    <property type="term" value="F:transcription cis-regulatory region binding"/>
    <property type="evidence" value="ECO:0007669"/>
    <property type="project" value="TreeGrafter"/>
</dbReference>
<dbReference type="Proteomes" id="UP000514509">
    <property type="component" value="Chromosome"/>
</dbReference>
<feature type="domain" description="HTH tetR-type" evidence="6">
    <location>
        <begin position="1"/>
        <end position="59"/>
    </location>
</feature>
<evidence type="ECO:0000313" key="8">
    <source>
        <dbReference type="Proteomes" id="UP000514509"/>
    </source>
</evidence>
<dbReference type="PANTHER" id="PTHR30055:SF175">
    <property type="entry name" value="HTH-TYPE TRANSCRIPTIONAL REPRESSOR KSTR2"/>
    <property type="match status" value="1"/>
</dbReference>
<protein>
    <submittedName>
        <fullName evidence="7">TetR/AcrR family transcriptional regulator</fullName>
    </submittedName>
</protein>
<evidence type="ECO:0000256" key="2">
    <source>
        <dbReference type="ARBA" id="ARBA00023015"/>
    </source>
</evidence>
<dbReference type="InterPro" id="IPR050109">
    <property type="entry name" value="HTH-type_TetR-like_transc_reg"/>
</dbReference>
<dbReference type="SUPFAM" id="SSF48498">
    <property type="entry name" value="Tetracyclin repressor-like, C-terminal domain"/>
    <property type="match status" value="1"/>
</dbReference>
<sequence>MRERILNRALELFIYRGIKSTSMDDIAQDLGISKKTVYKWFENKDHLIEEMLKTSLCCSVETEITSQENAVQEFCFTLNNLLQRFIAIHASFFNDLRKYYPTAHDLWESFKEETIIQRFRTNFSRGIQTGLYRAELDPEVLAQLYISQLEGIFYSETFQPEKFKRLEIYRLNVKLFASGIVTSAGQKFLPEFTQTVERMN</sequence>
<dbReference type="InterPro" id="IPR036271">
    <property type="entry name" value="Tet_transcr_reg_TetR-rel_C_sf"/>
</dbReference>
<dbReference type="Pfam" id="PF00440">
    <property type="entry name" value="TetR_N"/>
    <property type="match status" value="1"/>
</dbReference>
<accession>A0A7L7L989</accession>
<proteinExistence type="predicted"/>
<evidence type="ECO:0000256" key="1">
    <source>
        <dbReference type="ARBA" id="ARBA00022491"/>
    </source>
</evidence>
<dbReference type="PRINTS" id="PR00455">
    <property type="entry name" value="HTHTETR"/>
</dbReference>
<dbReference type="KEGG" id="add:HUW48_15285"/>
<dbReference type="PROSITE" id="PS50977">
    <property type="entry name" value="HTH_TETR_2"/>
    <property type="match status" value="1"/>
</dbReference>
<dbReference type="GO" id="GO:0003700">
    <property type="term" value="F:DNA-binding transcription factor activity"/>
    <property type="evidence" value="ECO:0007669"/>
    <property type="project" value="TreeGrafter"/>
</dbReference>
<dbReference type="InterPro" id="IPR001647">
    <property type="entry name" value="HTH_TetR"/>
</dbReference>
<keyword evidence="1" id="KW-0678">Repressor</keyword>
<dbReference type="PANTHER" id="PTHR30055">
    <property type="entry name" value="HTH-TYPE TRANSCRIPTIONAL REGULATOR RUTR"/>
    <property type="match status" value="1"/>
</dbReference>
<evidence type="ECO:0000256" key="5">
    <source>
        <dbReference type="PROSITE-ProRule" id="PRU00335"/>
    </source>
</evidence>
<keyword evidence="3 5" id="KW-0238">DNA-binding</keyword>
<dbReference type="AlphaFoldDB" id="A0A7L7L989"/>
<evidence type="ECO:0000259" key="6">
    <source>
        <dbReference type="PROSITE" id="PS50977"/>
    </source>
</evidence>
<organism evidence="7 8">
    <name type="scientific">Adhaeribacter radiodurans</name>
    <dbReference type="NCBI Taxonomy" id="2745197"/>
    <lineage>
        <taxon>Bacteria</taxon>
        <taxon>Pseudomonadati</taxon>
        <taxon>Bacteroidota</taxon>
        <taxon>Cytophagia</taxon>
        <taxon>Cytophagales</taxon>
        <taxon>Hymenobacteraceae</taxon>
        <taxon>Adhaeribacter</taxon>
    </lineage>
</organism>
<keyword evidence="8" id="KW-1185">Reference proteome</keyword>
<dbReference type="Gene3D" id="1.10.357.10">
    <property type="entry name" value="Tetracycline Repressor, domain 2"/>
    <property type="match status" value="1"/>
</dbReference>
<gene>
    <name evidence="7" type="ORF">HUW48_15285</name>
</gene>